<evidence type="ECO:0000256" key="1">
    <source>
        <dbReference type="ARBA" id="ARBA00008791"/>
    </source>
</evidence>
<dbReference type="SUPFAM" id="SSF52402">
    <property type="entry name" value="Adenine nucleotide alpha hydrolases-like"/>
    <property type="match status" value="1"/>
</dbReference>
<accession>A0A2W4XJR3</accession>
<reference evidence="3 4" key="2">
    <citation type="submission" date="2018-06" db="EMBL/GenBank/DDBJ databases">
        <title>Metagenomic assembly of (sub)arctic Cyanobacteria and their associated microbiome from non-axenic cultures.</title>
        <authorList>
            <person name="Baurain D."/>
        </authorList>
    </citation>
    <scope>NUCLEOTIDE SEQUENCE [LARGE SCALE GENOMIC DNA]</scope>
    <source>
        <strain evidence="3">ULC027bin1</strain>
    </source>
</reference>
<feature type="domain" description="UspA" evidence="2">
    <location>
        <begin position="1"/>
        <end position="157"/>
    </location>
</feature>
<name>A0A2W4XJR3_9CYAN</name>
<comment type="similarity">
    <text evidence="1">Belongs to the universal stress protein A family.</text>
</comment>
<evidence type="ECO:0000259" key="2">
    <source>
        <dbReference type="Pfam" id="PF00582"/>
    </source>
</evidence>
<dbReference type="Pfam" id="PF00582">
    <property type="entry name" value="Usp"/>
    <property type="match status" value="1"/>
</dbReference>
<organism evidence="3 4">
    <name type="scientific">Phormidesmis priestleyi</name>
    <dbReference type="NCBI Taxonomy" id="268141"/>
    <lineage>
        <taxon>Bacteria</taxon>
        <taxon>Bacillati</taxon>
        <taxon>Cyanobacteriota</taxon>
        <taxon>Cyanophyceae</taxon>
        <taxon>Leptolyngbyales</taxon>
        <taxon>Leptolyngbyaceae</taxon>
        <taxon>Phormidesmis</taxon>
    </lineage>
</organism>
<dbReference type="PANTHER" id="PTHR46268">
    <property type="entry name" value="STRESS RESPONSE PROTEIN NHAX"/>
    <property type="match status" value="1"/>
</dbReference>
<evidence type="ECO:0000313" key="4">
    <source>
        <dbReference type="Proteomes" id="UP000249794"/>
    </source>
</evidence>
<proteinExistence type="inferred from homology"/>
<dbReference type="PRINTS" id="PR01438">
    <property type="entry name" value="UNVRSLSTRESS"/>
</dbReference>
<evidence type="ECO:0000313" key="3">
    <source>
        <dbReference type="EMBL" id="PZO57603.1"/>
    </source>
</evidence>
<dbReference type="Gene3D" id="3.40.50.620">
    <property type="entry name" value="HUPs"/>
    <property type="match status" value="1"/>
</dbReference>
<comment type="caution">
    <text evidence="3">The sequence shown here is derived from an EMBL/GenBank/DDBJ whole genome shotgun (WGS) entry which is preliminary data.</text>
</comment>
<dbReference type="PANTHER" id="PTHR46268:SF8">
    <property type="entry name" value="UNIVERSAL STRESS PROTEIN SLL1388"/>
    <property type="match status" value="1"/>
</dbReference>
<gene>
    <name evidence="3" type="ORF">DCF15_06815</name>
</gene>
<dbReference type="InterPro" id="IPR014729">
    <property type="entry name" value="Rossmann-like_a/b/a_fold"/>
</dbReference>
<dbReference type="Proteomes" id="UP000249794">
    <property type="component" value="Unassembled WGS sequence"/>
</dbReference>
<sequence length="179" mass="19534">MLRKILVAIDESAASQWAFDTALSMAKPLEAQLLLVHVVDGFSPNSPKHPCVSAESFSMDVESSAQKEYEQQWQALMDRYDTLLKQRQAEAKATGVAATYLQTQGIPGQKICEIARTNNIDLIVVGNRDRTNKAELVRGSVSNYLVHHAPCSVTVVHPKADAEESYKVGNSMFATAGVA</sequence>
<dbReference type="AlphaFoldDB" id="A0A2W4XJR3"/>
<dbReference type="InterPro" id="IPR006016">
    <property type="entry name" value="UspA"/>
</dbReference>
<reference evidence="4" key="1">
    <citation type="submission" date="2018-04" db="EMBL/GenBank/DDBJ databases">
        <authorList>
            <person name="Cornet L."/>
        </authorList>
    </citation>
    <scope>NUCLEOTIDE SEQUENCE [LARGE SCALE GENOMIC DNA]</scope>
</reference>
<dbReference type="EMBL" id="QBMP01000049">
    <property type="protein sequence ID" value="PZO57603.1"/>
    <property type="molecule type" value="Genomic_DNA"/>
</dbReference>
<protein>
    <submittedName>
        <fullName evidence="3">Universal stress protein</fullName>
    </submittedName>
</protein>
<dbReference type="CDD" id="cd00293">
    <property type="entry name" value="USP-like"/>
    <property type="match status" value="1"/>
</dbReference>
<dbReference type="InterPro" id="IPR006015">
    <property type="entry name" value="Universal_stress_UspA"/>
</dbReference>